<evidence type="ECO:0000313" key="2">
    <source>
        <dbReference type="Proteomes" id="UP000277580"/>
    </source>
</evidence>
<dbReference type="OrthoDB" id="10471617at2759"/>
<reference evidence="1 2" key="1">
    <citation type="journal article" date="2018" name="Nat. Ecol. Evol.">
        <title>Pezizomycetes genomes reveal the molecular basis of ectomycorrhizal truffle lifestyle.</title>
        <authorList>
            <person name="Murat C."/>
            <person name="Payen T."/>
            <person name="Noel B."/>
            <person name="Kuo A."/>
            <person name="Morin E."/>
            <person name="Chen J."/>
            <person name="Kohler A."/>
            <person name="Krizsan K."/>
            <person name="Balestrini R."/>
            <person name="Da Silva C."/>
            <person name="Montanini B."/>
            <person name="Hainaut M."/>
            <person name="Levati E."/>
            <person name="Barry K.W."/>
            <person name="Belfiori B."/>
            <person name="Cichocki N."/>
            <person name="Clum A."/>
            <person name="Dockter R.B."/>
            <person name="Fauchery L."/>
            <person name="Guy J."/>
            <person name="Iotti M."/>
            <person name="Le Tacon F."/>
            <person name="Lindquist E.A."/>
            <person name="Lipzen A."/>
            <person name="Malagnac F."/>
            <person name="Mello A."/>
            <person name="Molinier V."/>
            <person name="Miyauchi S."/>
            <person name="Poulain J."/>
            <person name="Riccioni C."/>
            <person name="Rubini A."/>
            <person name="Sitrit Y."/>
            <person name="Splivallo R."/>
            <person name="Traeger S."/>
            <person name="Wang M."/>
            <person name="Zifcakova L."/>
            <person name="Wipf D."/>
            <person name="Zambonelli A."/>
            <person name="Paolocci F."/>
            <person name="Nowrousian M."/>
            <person name="Ottonello S."/>
            <person name="Baldrian P."/>
            <person name="Spatafora J.W."/>
            <person name="Henrissat B."/>
            <person name="Nagy L.G."/>
            <person name="Aury J.M."/>
            <person name="Wincker P."/>
            <person name="Grigoriev I.V."/>
            <person name="Bonfante P."/>
            <person name="Martin F.M."/>
        </authorList>
    </citation>
    <scope>NUCLEOTIDE SEQUENCE [LARGE SCALE GENOMIC DNA]</scope>
    <source>
        <strain evidence="1 2">CCBAS932</strain>
    </source>
</reference>
<dbReference type="EMBL" id="ML119141">
    <property type="protein sequence ID" value="RPB10664.1"/>
    <property type="molecule type" value="Genomic_DNA"/>
</dbReference>
<dbReference type="InParanoid" id="A0A3N4KJC2"/>
<gene>
    <name evidence="1" type="ORF">P167DRAFT_575980</name>
</gene>
<organism evidence="1 2">
    <name type="scientific">Morchella conica CCBAS932</name>
    <dbReference type="NCBI Taxonomy" id="1392247"/>
    <lineage>
        <taxon>Eukaryota</taxon>
        <taxon>Fungi</taxon>
        <taxon>Dikarya</taxon>
        <taxon>Ascomycota</taxon>
        <taxon>Pezizomycotina</taxon>
        <taxon>Pezizomycetes</taxon>
        <taxon>Pezizales</taxon>
        <taxon>Morchellaceae</taxon>
        <taxon>Morchella</taxon>
    </lineage>
</organism>
<evidence type="ECO:0000313" key="1">
    <source>
        <dbReference type="EMBL" id="RPB10664.1"/>
    </source>
</evidence>
<accession>A0A3N4KJC2</accession>
<proteinExistence type="predicted"/>
<name>A0A3N4KJC2_9PEZI</name>
<keyword evidence="2" id="KW-1185">Reference proteome</keyword>
<dbReference type="AlphaFoldDB" id="A0A3N4KJC2"/>
<protein>
    <submittedName>
        <fullName evidence="1">Uncharacterized protein</fullName>
    </submittedName>
</protein>
<sequence>MSTTSSSASSSAPSDASTFDLTTTTPLTTALHRFHISLPILHSLVTNPGSETVTWTPILEVRMAKVHAFRDSCDELTVLYDAKPNKTIEDGELIDSIWQKYALCVKGLLEVVAAQKNARPVNVRLAEEAAALQAGKRGRLVMAMESSQLGSQIGEGDNEALGSVIE</sequence>
<dbReference type="Proteomes" id="UP000277580">
    <property type="component" value="Unassembled WGS sequence"/>
</dbReference>